<dbReference type="RefSeq" id="WP_201406605.1">
    <property type="nucleotide sequence ID" value="NZ_CP067341.1"/>
</dbReference>
<name>A0ABX7AUQ6_9BACI</name>
<dbReference type="Proteomes" id="UP000596049">
    <property type="component" value="Chromosome"/>
</dbReference>
<accession>A0ABX7AUQ6</accession>
<reference evidence="1 2" key="1">
    <citation type="submission" date="2020-01" db="EMBL/GenBank/DDBJ databases">
        <authorList>
            <person name="Liu G."/>
            <person name="Liu B."/>
        </authorList>
    </citation>
    <scope>NUCLEOTIDE SEQUENCE [LARGE SCALE GENOMIC DNA]</scope>
    <source>
        <strain evidence="1 2">FJAT-51161</strain>
    </source>
</reference>
<protein>
    <submittedName>
        <fullName evidence="1">Uncharacterized protein</fullName>
    </submittedName>
</protein>
<proteinExistence type="predicted"/>
<organism evidence="1 2">
    <name type="scientific">Lysinibacillus agricola</name>
    <dbReference type="NCBI Taxonomy" id="2590012"/>
    <lineage>
        <taxon>Bacteria</taxon>
        <taxon>Bacillati</taxon>
        <taxon>Bacillota</taxon>
        <taxon>Bacilli</taxon>
        <taxon>Bacillales</taxon>
        <taxon>Bacillaceae</taxon>
        <taxon>Lysinibacillus</taxon>
    </lineage>
</organism>
<evidence type="ECO:0000313" key="2">
    <source>
        <dbReference type="Proteomes" id="UP000596049"/>
    </source>
</evidence>
<dbReference type="EMBL" id="CP067341">
    <property type="protein sequence ID" value="QQP12860.1"/>
    <property type="molecule type" value="Genomic_DNA"/>
</dbReference>
<evidence type="ECO:0000313" key="1">
    <source>
        <dbReference type="EMBL" id="QQP12860.1"/>
    </source>
</evidence>
<gene>
    <name evidence="1" type="ORF">FJQ98_01860</name>
</gene>
<sequence length="47" mass="5491">MKILSILLIASLVALLALYVRGYFLNRKQKSLLKERDELVKKSTREK</sequence>
<keyword evidence="2" id="KW-1185">Reference proteome</keyword>